<feature type="transmembrane region" description="Helical" evidence="6">
    <location>
        <begin position="246"/>
        <end position="265"/>
    </location>
</feature>
<evidence type="ECO:0000256" key="5">
    <source>
        <dbReference type="ARBA" id="ARBA00023136"/>
    </source>
</evidence>
<name>A0A0C3C518_OIDMZ</name>
<gene>
    <name evidence="8" type="ORF">OIDMADRAFT_137047</name>
</gene>
<evidence type="ECO:0000313" key="9">
    <source>
        <dbReference type="Proteomes" id="UP000054321"/>
    </source>
</evidence>
<feature type="transmembrane region" description="Helical" evidence="6">
    <location>
        <begin position="148"/>
        <end position="168"/>
    </location>
</feature>
<evidence type="ECO:0000256" key="3">
    <source>
        <dbReference type="ARBA" id="ARBA00022692"/>
    </source>
</evidence>
<dbReference type="Pfam" id="PF07690">
    <property type="entry name" value="MFS_1"/>
    <property type="match status" value="1"/>
</dbReference>
<feature type="transmembrane region" description="Helical" evidence="6">
    <location>
        <begin position="413"/>
        <end position="435"/>
    </location>
</feature>
<dbReference type="InterPro" id="IPR011701">
    <property type="entry name" value="MFS"/>
</dbReference>
<organism evidence="8 9">
    <name type="scientific">Oidiodendron maius (strain Zn)</name>
    <dbReference type="NCBI Taxonomy" id="913774"/>
    <lineage>
        <taxon>Eukaryota</taxon>
        <taxon>Fungi</taxon>
        <taxon>Dikarya</taxon>
        <taxon>Ascomycota</taxon>
        <taxon>Pezizomycotina</taxon>
        <taxon>Leotiomycetes</taxon>
        <taxon>Leotiomycetes incertae sedis</taxon>
        <taxon>Myxotrichaceae</taxon>
        <taxon>Oidiodendron</taxon>
    </lineage>
</organism>
<dbReference type="OrthoDB" id="10021397at2759"/>
<evidence type="ECO:0000256" key="2">
    <source>
        <dbReference type="ARBA" id="ARBA00022448"/>
    </source>
</evidence>
<evidence type="ECO:0000256" key="6">
    <source>
        <dbReference type="SAM" id="Phobius"/>
    </source>
</evidence>
<dbReference type="InParanoid" id="A0A0C3C518"/>
<evidence type="ECO:0000256" key="1">
    <source>
        <dbReference type="ARBA" id="ARBA00004141"/>
    </source>
</evidence>
<feature type="transmembrane region" description="Helical" evidence="6">
    <location>
        <begin position="88"/>
        <end position="106"/>
    </location>
</feature>
<keyword evidence="3 6" id="KW-0812">Transmembrane</keyword>
<sequence length="545" mass="58399">MSHTSISIGTEKKGEVEQNVDVDAAGDTEVGKIPIAAITNNEEHPKGFKLGMVILALVLSVFLVALDLSIIATAIPHITDSFHSLDQIGWYGSAFFLTLASFQSTWGKAYKYFPLKAVFIWAIFIFELGSLLCGLAQNSNMLIAGRAVAGLGAAGIASGCYTIVSFAAPPRLRPAFTGILGATYGCASVVGPLLGGTFTDKVSWRWCFYINLPIGIPSALIILILFKTPVAARPVKASLKEKFLQMDFIGTFIIMAATICFILAMEWGGVTKPWHSASVIGTLVACGILVILFILNEWWQGDRAQLAFNKLKERTLLVVCVFIIFLSGAFFVLLYYLPIYFQAIGGVSAQQSGIRNLPLVIAVSIATILSGGLISTFGHYVPFLVLGGILSTVGAGLIYILQIGSKSSHWIGFQVITGLGIGLVFQIPMIVAQSVCEASEVSHVTAITLFFQMMGGAYFISAAQSIFANKLIHYLQLNVPGINPMAVISIGATQFRSSLPASSVPGIVLSYMQSLHVVFILAIVLAGLSTTAAGFAQWRKIHVRL</sequence>
<feature type="transmembrane region" description="Helical" evidence="6">
    <location>
        <begin position="357"/>
        <end position="374"/>
    </location>
</feature>
<dbReference type="FunFam" id="1.20.1250.20:FF:000196">
    <property type="entry name" value="MFS toxin efflux pump (AflT)"/>
    <property type="match status" value="1"/>
</dbReference>
<feature type="transmembrane region" description="Helical" evidence="6">
    <location>
        <begin position="174"/>
        <end position="194"/>
    </location>
</feature>
<dbReference type="FunFam" id="1.20.1720.10:FF:000012">
    <property type="entry name" value="MFS toxin efflux pump (AflT)"/>
    <property type="match status" value="1"/>
</dbReference>
<feature type="transmembrane region" description="Helical" evidence="6">
    <location>
        <begin position="206"/>
        <end position="226"/>
    </location>
</feature>
<dbReference type="SUPFAM" id="SSF103473">
    <property type="entry name" value="MFS general substrate transporter"/>
    <property type="match status" value="1"/>
</dbReference>
<dbReference type="PROSITE" id="PS50850">
    <property type="entry name" value="MFS"/>
    <property type="match status" value="1"/>
</dbReference>
<keyword evidence="4 6" id="KW-1133">Transmembrane helix</keyword>
<dbReference type="InterPro" id="IPR020846">
    <property type="entry name" value="MFS_dom"/>
</dbReference>
<feature type="transmembrane region" description="Helical" evidence="6">
    <location>
        <begin position="515"/>
        <end position="536"/>
    </location>
</feature>
<feature type="transmembrane region" description="Helical" evidence="6">
    <location>
        <begin position="50"/>
        <end position="76"/>
    </location>
</feature>
<keyword evidence="9" id="KW-1185">Reference proteome</keyword>
<reference evidence="8 9" key="1">
    <citation type="submission" date="2014-04" db="EMBL/GenBank/DDBJ databases">
        <authorList>
            <consortium name="DOE Joint Genome Institute"/>
            <person name="Kuo A."/>
            <person name="Martino E."/>
            <person name="Perotto S."/>
            <person name="Kohler A."/>
            <person name="Nagy L.G."/>
            <person name="Floudas D."/>
            <person name="Copeland A."/>
            <person name="Barry K.W."/>
            <person name="Cichocki N."/>
            <person name="Veneault-Fourrey C."/>
            <person name="LaButti K."/>
            <person name="Lindquist E.A."/>
            <person name="Lipzen A."/>
            <person name="Lundell T."/>
            <person name="Morin E."/>
            <person name="Murat C."/>
            <person name="Sun H."/>
            <person name="Tunlid A."/>
            <person name="Henrissat B."/>
            <person name="Grigoriev I.V."/>
            <person name="Hibbett D.S."/>
            <person name="Martin F."/>
            <person name="Nordberg H.P."/>
            <person name="Cantor M.N."/>
            <person name="Hua S.X."/>
        </authorList>
    </citation>
    <scope>NUCLEOTIDE SEQUENCE [LARGE SCALE GENOMIC DNA]</scope>
    <source>
        <strain evidence="8 9">Zn</strain>
    </source>
</reference>
<dbReference type="CDD" id="cd17502">
    <property type="entry name" value="MFS_Azr1_MDR_like"/>
    <property type="match status" value="1"/>
</dbReference>
<feature type="transmembrane region" description="Helical" evidence="6">
    <location>
        <begin position="277"/>
        <end position="295"/>
    </location>
</feature>
<dbReference type="GO" id="GO:0005886">
    <property type="term" value="C:plasma membrane"/>
    <property type="evidence" value="ECO:0007669"/>
    <property type="project" value="TreeGrafter"/>
</dbReference>
<dbReference type="Proteomes" id="UP000054321">
    <property type="component" value="Unassembled WGS sequence"/>
</dbReference>
<proteinExistence type="predicted"/>
<feature type="transmembrane region" description="Helical" evidence="6">
    <location>
        <begin position="441"/>
        <end position="460"/>
    </location>
</feature>
<feature type="transmembrane region" description="Helical" evidence="6">
    <location>
        <begin position="472"/>
        <end position="495"/>
    </location>
</feature>
<evidence type="ECO:0000259" key="7">
    <source>
        <dbReference type="PROSITE" id="PS50850"/>
    </source>
</evidence>
<feature type="domain" description="Major facilitator superfamily (MFS) profile" evidence="7">
    <location>
        <begin position="53"/>
        <end position="531"/>
    </location>
</feature>
<dbReference type="InterPro" id="IPR036259">
    <property type="entry name" value="MFS_trans_sf"/>
</dbReference>
<evidence type="ECO:0000256" key="4">
    <source>
        <dbReference type="ARBA" id="ARBA00022989"/>
    </source>
</evidence>
<feature type="transmembrane region" description="Helical" evidence="6">
    <location>
        <begin position="118"/>
        <end position="136"/>
    </location>
</feature>
<keyword evidence="5 6" id="KW-0472">Membrane</keyword>
<keyword evidence="2" id="KW-0813">Transport</keyword>
<evidence type="ECO:0000313" key="8">
    <source>
        <dbReference type="EMBL" id="KIM94003.1"/>
    </source>
</evidence>
<dbReference type="PANTHER" id="PTHR23501">
    <property type="entry name" value="MAJOR FACILITATOR SUPERFAMILY"/>
    <property type="match status" value="1"/>
</dbReference>
<feature type="transmembrane region" description="Helical" evidence="6">
    <location>
        <begin position="380"/>
        <end position="401"/>
    </location>
</feature>
<dbReference type="HOGENOM" id="CLU_000960_22_1_1"/>
<reference evidence="9" key="2">
    <citation type="submission" date="2015-01" db="EMBL/GenBank/DDBJ databases">
        <title>Evolutionary Origins and Diversification of the Mycorrhizal Mutualists.</title>
        <authorList>
            <consortium name="DOE Joint Genome Institute"/>
            <consortium name="Mycorrhizal Genomics Consortium"/>
            <person name="Kohler A."/>
            <person name="Kuo A."/>
            <person name="Nagy L.G."/>
            <person name="Floudas D."/>
            <person name="Copeland A."/>
            <person name="Barry K.W."/>
            <person name="Cichocki N."/>
            <person name="Veneault-Fourrey C."/>
            <person name="LaButti K."/>
            <person name="Lindquist E.A."/>
            <person name="Lipzen A."/>
            <person name="Lundell T."/>
            <person name="Morin E."/>
            <person name="Murat C."/>
            <person name="Riley R."/>
            <person name="Ohm R."/>
            <person name="Sun H."/>
            <person name="Tunlid A."/>
            <person name="Henrissat B."/>
            <person name="Grigoriev I.V."/>
            <person name="Hibbett D.S."/>
            <person name="Martin F."/>
        </authorList>
    </citation>
    <scope>NUCLEOTIDE SEQUENCE [LARGE SCALE GENOMIC DNA]</scope>
    <source>
        <strain evidence="9">Zn</strain>
    </source>
</reference>
<accession>A0A0C3C518</accession>
<protein>
    <recommendedName>
        <fullName evidence="7">Major facilitator superfamily (MFS) profile domain-containing protein</fullName>
    </recommendedName>
</protein>
<dbReference type="Gene3D" id="1.20.1250.20">
    <property type="entry name" value="MFS general substrate transporter like domains"/>
    <property type="match status" value="2"/>
</dbReference>
<dbReference type="EMBL" id="KN832892">
    <property type="protein sequence ID" value="KIM94003.1"/>
    <property type="molecule type" value="Genomic_DNA"/>
</dbReference>
<dbReference type="AlphaFoldDB" id="A0A0C3C518"/>
<dbReference type="GO" id="GO:0022857">
    <property type="term" value="F:transmembrane transporter activity"/>
    <property type="evidence" value="ECO:0007669"/>
    <property type="project" value="InterPro"/>
</dbReference>
<feature type="transmembrane region" description="Helical" evidence="6">
    <location>
        <begin position="315"/>
        <end position="337"/>
    </location>
</feature>
<comment type="subcellular location">
    <subcellularLocation>
        <location evidence="1">Membrane</location>
        <topology evidence="1">Multi-pass membrane protein</topology>
    </subcellularLocation>
</comment>
<dbReference type="FunCoup" id="A0A0C3C518">
    <property type="interactions" value="92"/>
</dbReference>
<dbReference type="PANTHER" id="PTHR23501:SF177">
    <property type="entry name" value="MAJOR FACILITATOR SUPERFAMILY (MFS) PROFILE DOMAIN-CONTAINING PROTEIN-RELATED"/>
    <property type="match status" value="1"/>
</dbReference>